<dbReference type="EMBL" id="NAJO01000008">
    <property type="protein sequence ID" value="OQO10432.1"/>
    <property type="molecule type" value="Genomic_DNA"/>
</dbReference>
<dbReference type="Pfam" id="PF01103">
    <property type="entry name" value="Omp85"/>
    <property type="match status" value="1"/>
</dbReference>
<dbReference type="PANTHER" id="PTHR12815:SF18">
    <property type="entry name" value="SORTING AND ASSEMBLY MACHINERY COMPONENT 50 HOMOLOG"/>
    <property type="match status" value="1"/>
</dbReference>
<dbReference type="FunCoup" id="A0A1V8TGT9">
    <property type="interactions" value="248"/>
</dbReference>
<keyword evidence="9" id="KW-1185">Reference proteome</keyword>
<evidence type="ECO:0000256" key="5">
    <source>
        <dbReference type="ARBA" id="ARBA00023136"/>
    </source>
</evidence>
<comment type="subcellular location">
    <subcellularLocation>
        <location evidence="1">Mitochondrion outer membrane</location>
        <topology evidence="1">Multi-pass membrane protein</topology>
    </subcellularLocation>
</comment>
<keyword evidence="4" id="KW-0812">Transmembrane</keyword>
<evidence type="ECO:0000313" key="9">
    <source>
        <dbReference type="Proteomes" id="UP000192596"/>
    </source>
</evidence>
<feature type="domain" description="Bacterial surface antigen (D15)" evidence="7">
    <location>
        <begin position="175"/>
        <end position="519"/>
    </location>
</feature>
<dbReference type="PANTHER" id="PTHR12815">
    <property type="entry name" value="SORTING AND ASSEMBLY MACHINERY SAMM50 PROTEIN FAMILY MEMBER"/>
    <property type="match status" value="1"/>
</dbReference>
<evidence type="ECO:0000256" key="4">
    <source>
        <dbReference type="ARBA" id="ARBA00022692"/>
    </source>
</evidence>
<reference evidence="9" key="1">
    <citation type="submission" date="2017-03" db="EMBL/GenBank/DDBJ databases">
        <title>Genomes of endolithic fungi from Antarctica.</title>
        <authorList>
            <person name="Coleine C."/>
            <person name="Masonjones S."/>
            <person name="Stajich J.E."/>
        </authorList>
    </citation>
    <scope>NUCLEOTIDE SEQUENCE [LARGE SCALE GENOMIC DNA]</scope>
    <source>
        <strain evidence="9">CCFEE 5527</strain>
    </source>
</reference>
<dbReference type="GO" id="GO:0005741">
    <property type="term" value="C:mitochondrial outer membrane"/>
    <property type="evidence" value="ECO:0007669"/>
    <property type="project" value="UniProtKB-SubCell"/>
</dbReference>
<dbReference type="InterPro" id="IPR000184">
    <property type="entry name" value="Bac_surfAg_D15"/>
</dbReference>
<name>A0A1V8TGT9_9PEZI</name>
<dbReference type="AlphaFoldDB" id="A0A1V8TGT9"/>
<feature type="region of interest" description="Disordered" evidence="6">
    <location>
        <begin position="753"/>
        <end position="774"/>
    </location>
</feature>
<comment type="caution">
    <text evidence="8">The sequence shown here is derived from an EMBL/GenBank/DDBJ whole genome shotgun (WGS) entry which is preliminary data.</text>
</comment>
<proteinExistence type="inferred from homology"/>
<dbReference type="GO" id="GO:0045040">
    <property type="term" value="P:protein insertion into mitochondrial outer membrane"/>
    <property type="evidence" value="ECO:0007669"/>
    <property type="project" value="TreeGrafter"/>
</dbReference>
<evidence type="ECO:0000313" key="8">
    <source>
        <dbReference type="EMBL" id="OQO10432.1"/>
    </source>
</evidence>
<evidence type="ECO:0000256" key="1">
    <source>
        <dbReference type="ARBA" id="ARBA00004374"/>
    </source>
</evidence>
<protein>
    <recommendedName>
        <fullName evidence="7">Bacterial surface antigen (D15) domain-containing protein</fullName>
    </recommendedName>
</protein>
<dbReference type="OrthoDB" id="1724197at2759"/>
<keyword evidence="3" id="KW-1134">Transmembrane beta strand</keyword>
<evidence type="ECO:0000256" key="2">
    <source>
        <dbReference type="ARBA" id="ARBA00010913"/>
    </source>
</evidence>
<evidence type="ECO:0000259" key="7">
    <source>
        <dbReference type="Pfam" id="PF01103"/>
    </source>
</evidence>
<dbReference type="Gene3D" id="2.40.160.50">
    <property type="entry name" value="membrane protein fhac: a member of the omp85/tpsb transporter family"/>
    <property type="match status" value="1"/>
</dbReference>
<feature type="compositionally biased region" description="Polar residues" evidence="6">
    <location>
        <begin position="762"/>
        <end position="774"/>
    </location>
</feature>
<evidence type="ECO:0000256" key="6">
    <source>
        <dbReference type="SAM" id="MobiDB-lite"/>
    </source>
</evidence>
<dbReference type="InterPro" id="IPR039910">
    <property type="entry name" value="D15-like"/>
</dbReference>
<comment type="similarity">
    <text evidence="2">Belongs to the SAM50/omp85 family.</text>
</comment>
<dbReference type="STRING" id="1507870.A0A1V8TGT9"/>
<accession>A0A1V8TGT9</accession>
<gene>
    <name evidence="8" type="ORF">B0A48_03728</name>
</gene>
<sequence>MAEGTPSGASGLDIFAALRTPIDPTILAQRAQDLDRRLQHLAETSQTRQTELLAQNASKPITISSVQVLGAPHTRRGFLERIFEPVLARNGDGDYTLQEALGEVGSAVRRLEKLDIFTPPISTYIDTAEPTNPSTTPKDHAVFISARERGRYTIKTGTEAGSSEGSAYLNVILRNLFGGAESLNVNGSLGTRTRSAYSAVFSSPILSDPDLQIQIGGVASSTLKPWASHEEVLKGGDIKLLWRDAAGARNELGYRGFWRQVTGLAENASGSVRGDAGDSFKSSIAHTWTRDTRDVPMMPSRGTLLKTVTEIAGLGPLAGDVAFGKVELESQAAVPVPLPGVEGESGVSFTAGLRGGVLYPLTLGGQAGPAHSRINDRFQLGGPTDVRGFRLSGLGPRDGNDALGGDVYAAGGASLLFPLPHWGKETPLRFQAFVNGGRLLALKDSRRDREQVMNSREVSSSVSETLRELGNGLPSAAAGVGLVYAHPAARFEVNFSLPLVIRKGEEGRKGFSFGVGLSFFRSGDFTFFKSLQAASLIEGTNHVATLSAELGDDADILLAAMDNLNAGLAYVHQDAFQNVYDGVKGSLASLDDSDDKIEITLAELYVDITMQRNMADMAIEKMSNSAVALINQQPERVQEPIANVWITGLTLIADCVQVSLQQMQALDTKLDDFIRLEESCSVVKSSIGSAVAGLRGIFSLMDTNSVPDSPSSSPNSPRSNSIASAGASMFRRMSNAFAPSAAVSSRSASVASNNSAAHMRNGSVSSLHSNGAQQQPVYRTPNYVRNSISAGCPTALPAGFAAPKFSEHQWGKKLSTIPPTPGTAQDEMLDPFDTRDVPEVPKVPELVRLVSLEDVMGVGGADVGMGQESLMGMV</sequence>
<keyword evidence="5" id="KW-0472">Membrane</keyword>
<dbReference type="Proteomes" id="UP000192596">
    <property type="component" value="Unassembled WGS sequence"/>
</dbReference>
<evidence type="ECO:0000256" key="3">
    <source>
        <dbReference type="ARBA" id="ARBA00022452"/>
    </source>
</evidence>
<dbReference type="FunFam" id="2.40.160.50:FF:000008">
    <property type="entry name" value="Mitochondrial outer membrane beta-barrel protein Tob55"/>
    <property type="match status" value="1"/>
</dbReference>
<dbReference type="InParanoid" id="A0A1V8TGT9"/>
<organism evidence="8 9">
    <name type="scientific">Cryoendolithus antarcticus</name>
    <dbReference type="NCBI Taxonomy" id="1507870"/>
    <lineage>
        <taxon>Eukaryota</taxon>
        <taxon>Fungi</taxon>
        <taxon>Dikarya</taxon>
        <taxon>Ascomycota</taxon>
        <taxon>Pezizomycotina</taxon>
        <taxon>Dothideomycetes</taxon>
        <taxon>Dothideomycetidae</taxon>
        <taxon>Cladosporiales</taxon>
        <taxon>Cladosporiaceae</taxon>
        <taxon>Cryoendolithus</taxon>
    </lineage>
</organism>